<dbReference type="Gene3D" id="1.10.3140.10">
    <property type="entry name" value="4-hydroxybutyryl-coa dehydratase, domain 1"/>
    <property type="match status" value="1"/>
</dbReference>
<reference evidence="7" key="1">
    <citation type="journal article" date="2019" name="Int. J. Syst. Evol. Microbiol.">
        <title>The Global Catalogue of Microorganisms (GCM) 10K type strain sequencing project: providing services to taxonomists for standard genome sequencing and annotation.</title>
        <authorList>
            <consortium name="The Broad Institute Genomics Platform"/>
            <consortium name="The Broad Institute Genome Sequencing Center for Infectious Disease"/>
            <person name="Wu L."/>
            <person name="Ma J."/>
        </authorList>
    </citation>
    <scope>NUCLEOTIDE SEQUENCE [LARGE SCALE GENOMIC DNA]</scope>
    <source>
        <strain evidence="7">KCTC 42087</strain>
    </source>
</reference>
<dbReference type="EMBL" id="JBHSON010000020">
    <property type="protein sequence ID" value="MFC5747159.1"/>
    <property type="molecule type" value="Genomic_DNA"/>
</dbReference>
<feature type="domain" description="HpaB/PvcC/4-BUDH C-terminal" evidence="4">
    <location>
        <begin position="267"/>
        <end position="447"/>
    </location>
</feature>
<dbReference type="InterPro" id="IPR004925">
    <property type="entry name" value="HpaB/PvcC/4-BUDH"/>
</dbReference>
<dbReference type="InterPro" id="IPR024674">
    <property type="entry name" value="HpaB/PvcC/4-BUDH_N"/>
</dbReference>
<organism evidence="6 7">
    <name type="scientific">Actinomadura rugatobispora</name>
    <dbReference type="NCBI Taxonomy" id="1994"/>
    <lineage>
        <taxon>Bacteria</taxon>
        <taxon>Bacillati</taxon>
        <taxon>Actinomycetota</taxon>
        <taxon>Actinomycetes</taxon>
        <taxon>Streptosporangiales</taxon>
        <taxon>Thermomonosporaceae</taxon>
        <taxon>Actinomadura</taxon>
    </lineage>
</organism>
<dbReference type="InterPro" id="IPR024719">
    <property type="entry name" value="HpaB/PvcC/4-BUDH_C"/>
</dbReference>
<sequence>MSSTAGAFPFPRTGRQYLSGLDDGRRVVVEGRSVRDVATDEATAGMARELAGLLDDAGGAGGAGDWLSRAYSLAATAEEVAARGRAFEAVARRSGGLLGRSPDFLATIVTAWAGAADHFGPYAGNVRAYWAESRDARRVLTHAISDPPAGRDDGLAGILRIVREDADGIVVRGTKMLATLAPFADELLIYPYRPLGEDEQARAVCFAVPVAAPGLTLYCRPSLAGGGGPLARRYDEMDALCVFDDVRVPWPRVFIAGDLETANGLRAGTEMTAYAWHQSSVRAFVKAEFLWAVADRCARASGRHGTPPARSALGELAGIAETLRSLVTAAEAGSRKGANGHRICDLTPLACAAMLNSRLYPRAVEIVQTIGSSGLVMHPSPGDDAPSSEAREFYAEYFSRETVGAAEHGRLLRIAADLALDRFGARQALYERVFVGPPDVFAGKFLDIYGAARGPDSAGRGPLAAGGGEP</sequence>
<accession>A0ABW0ZZ19</accession>
<keyword evidence="3" id="KW-0560">Oxidoreductase</keyword>
<evidence type="ECO:0000256" key="1">
    <source>
        <dbReference type="ARBA" id="ARBA00022630"/>
    </source>
</evidence>
<dbReference type="PANTHER" id="PTHR36117:SF3">
    <property type="entry name" value="4-HYDROXYPHENYLACETATE 3-MONOOXYGENASE-RELATED"/>
    <property type="match status" value="1"/>
</dbReference>
<evidence type="ECO:0000313" key="6">
    <source>
        <dbReference type="EMBL" id="MFC5747159.1"/>
    </source>
</evidence>
<evidence type="ECO:0000256" key="2">
    <source>
        <dbReference type="ARBA" id="ARBA00022827"/>
    </source>
</evidence>
<keyword evidence="2" id="KW-0274">FAD</keyword>
<dbReference type="SUPFAM" id="SSF47203">
    <property type="entry name" value="Acyl-CoA dehydrogenase C-terminal domain-like"/>
    <property type="match status" value="1"/>
</dbReference>
<dbReference type="Gene3D" id="1.20.140.10">
    <property type="entry name" value="Butyryl-CoA Dehydrogenase, subunit A, domain 3"/>
    <property type="match status" value="1"/>
</dbReference>
<evidence type="ECO:0000259" key="5">
    <source>
        <dbReference type="Pfam" id="PF11794"/>
    </source>
</evidence>
<keyword evidence="7" id="KW-1185">Reference proteome</keyword>
<gene>
    <name evidence="6" type="ORF">ACFPZN_16135</name>
</gene>
<dbReference type="Pfam" id="PF11794">
    <property type="entry name" value="HpaB_N"/>
    <property type="match status" value="1"/>
</dbReference>
<dbReference type="RefSeq" id="WP_378282779.1">
    <property type="nucleotide sequence ID" value="NZ_JBHSON010000020.1"/>
</dbReference>
<dbReference type="Pfam" id="PF03241">
    <property type="entry name" value="HpaB"/>
    <property type="match status" value="1"/>
</dbReference>
<dbReference type="PANTHER" id="PTHR36117">
    <property type="entry name" value="4-HYDROXYPHENYLACETATE 3-MONOOXYGENASE-RELATED"/>
    <property type="match status" value="1"/>
</dbReference>
<name>A0ABW0ZZ19_9ACTN</name>
<keyword evidence="1" id="KW-0285">Flavoprotein</keyword>
<dbReference type="InterPro" id="IPR046373">
    <property type="entry name" value="Acyl-CoA_Oxase/DH_mid-dom_sf"/>
</dbReference>
<dbReference type="InterPro" id="IPR009100">
    <property type="entry name" value="AcylCoA_DH/oxidase_NM_dom_sf"/>
</dbReference>
<proteinExistence type="predicted"/>
<evidence type="ECO:0000259" key="4">
    <source>
        <dbReference type="Pfam" id="PF03241"/>
    </source>
</evidence>
<evidence type="ECO:0000313" key="7">
    <source>
        <dbReference type="Proteomes" id="UP001596074"/>
    </source>
</evidence>
<protein>
    <submittedName>
        <fullName evidence="6">4-hydroxyphenylacetate 3-hydroxylase N-terminal domain-containing protein</fullName>
    </submittedName>
</protein>
<comment type="caution">
    <text evidence="6">The sequence shown here is derived from an EMBL/GenBank/DDBJ whole genome shotgun (WGS) entry which is preliminary data.</text>
</comment>
<evidence type="ECO:0000256" key="3">
    <source>
        <dbReference type="ARBA" id="ARBA00023002"/>
    </source>
</evidence>
<dbReference type="InterPro" id="IPR036250">
    <property type="entry name" value="AcylCo_DH-like_C"/>
</dbReference>
<dbReference type="Gene3D" id="2.40.110.10">
    <property type="entry name" value="Butyryl-CoA Dehydrogenase, subunit A, domain 2"/>
    <property type="match status" value="1"/>
</dbReference>
<feature type="domain" description="HpaB/PvcC/4-BUDH N-terminal" evidence="5">
    <location>
        <begin position="13"/>
        <end position="255"/>
    </location>
</feature>
<dbReference type="SUPFAM" id="SSF56645">
    <property type="entry name" value="Acyl-CoA dehydrogenase NM domain-like"/>
    <property type="match status" value="1"/>
</dbReference>
<dbReference type="Proteomes" id="UP001596074">
    <property type="component" value="Unassembled WGS sequence"/>
</dbReference>